<gene>
    <name evidence="1" type="ORF">GCM10007859_28300</name>
</gene>
<keyword evidence="2" id="KW-1185">Reference proteome</keyword>
<comment type="caution">
    <text evidence="1">The sequence shown here is derived from an EMBL/GenBank/DDBJ whole genome shotgun (WGS) entry which is preliminary data.</text>
</comment>
<dbReference type="EMBL" id="BSOY01000114">
    <property type="protein sequence ID" value="GLS02798.1"/>
    <property type="molecule type" value="Genomic_DNA"/>
</dbReference>
<name>A0ABQ6BLK8_9CAUL</name>
<accession>A0ABQ6BLK8</accession>
<reference evidence="2" key="1">
    <citation type="journal article" date="2019" name="Int. J. Syst. Evol. Microbiol.">
        <title>The Global Catalogue of Microorganisms (GCM) 10K type strain sequencing project: providing services to taxonomists for standard genome sequencing and annotation.</title>
        <authorList>
            <consortium name="The Broad Institute Genomics Platform"/>
            <consortium name="The Broad Institute Genome Sequencing Center for Infectious Disease"/>
            <person name="Wu L."/>
            <person name="Ma J."/>
        </authorList>
    </citation>
    <scope>NUCLEOTIDE SEQUENCE [LARGE SCALE GENOMIC DNA]</scope>
    <source>
        <strain evidence="2">NBRC 110107</strain>
    </source>
</reference>
<organism evidence="1 2">
    <name type="scientific">Brevundimonas denitrificans</name>
    <dbReference type="NCBI Taxonomy" id="1443434"/>
    <lineage>
        <taxon>Bacteria</taxon>
        <taxon>Pseudomonadati</taxon>
        <taxon>Pseudomonadota</taxon>
        <taxon>Alphaproteobacteria</taxon>
        <taxon>Caulobacterales</taxon>
        <taxon>Caulobacteraceae</taxon>
        <taxon>Brevundimonas</taxon>
    </lineage>
</organism>
<evidence type="ECO:0000313" key="1">
    <source>
        <dbReference type="EMBL" id="GLS02798.1"/>
    </source>
</evidence>
<dbReference type="RefSeq" id="WP_284223715.1">
    <property type="nucleotide sequence ID" value="NZ_BSOY01000114.1"/>
</dbReference>
<proteinExistence type="predicted"/>
<evidence type="ECO:0000313" key="2">
    <source>
        <dbReference type="Proteomes" id="UP001156921"/>
    </source>
</evidence>
<sequence>MGLFDWMTGSKPAPPGVPRLPVPALREHLLAVNRDTAPFVVRDGAPEGVDLVAEWRIVDAKWYEIFAKAGIKRVFKVLMKFDEAKGEVRAVDQSWEVEWRAGVPELSATAEGVRGQTWEKSFETVYAFREDLSWGEVYSYRFDTDEIKKPLVAAAQKAGWGWRGVAFGKL</sequence>
<protein>
    <submittedName>
        <fullName evidence="1">Uncharacterized protein</fullName>
    </submittedName>
</protein>
<dbReference type="Proteomes" id="UP001156921">
    <property type="component" value="Unassembled WGS sequence"/>
</dbReference>